<keyword evidence="3" id="KW-1005">Bacterial flagellum biogenesis</keyword>
<evidence type="ECO:0000256" key="1">
    <source>
        <dbReference type="ARBA" id="ARBA00002397"/>
    </source>
</evidence>
<dbReference type="InterPro" id="IPR036679">
    <property type="entry name" value="FlgN-like_sf"/>
</dbReference>
<dbReference type="Proteomes" id="UP000241222">
    <property type="component" value="Unassembled WGS sequence"/>
</dbReference>
<sequence>MSTSIEQLLEQQQKNLTSLTALLEQEQKAIVERQSEHILECAQKKMALIDNIKLVDHQLSVHPDKARLIEGGDLATVVHALKAQTNDCQSTNEINGEALMRAQLSFHKLNNLLQQSRGKHQMTYNSEGVTQNTRTLGTDLKA</sequence>
<dbReference type="Pfam" id="PF05130">
    <property type="entry name" value="FlgN"/>
    <property type="match status" value="1"/>
</dbReference>
<gene>
    <name evidence="4" type="ORF">C9I99_20195</name>
</gene>
<evidence type="ECO:0000256" key="2">
    <source>
        <dbReference type="ARBA" id="ARBA00007703"/>
    </source>
</evidence>
<dbReference type="OrthoDB" id="5900563at2"/>
<dbReference type="EMBL" id="PYMH01000011">
    <property type="protein sequence ID" value="PSU32130.1"/>
    <property type="molecule type" value="Genomic_DNA"/>
</dbReference>
<dbReference type="GO" id="GO:0044780">
    <property type="term" value="P:bacterial-type flagellum assembly"/>
    <property type="evidence" value="ECO:0007669"/>
    <property type="project" value="InterPro"/>
</dbReference>
<comment type="caution">
    <text evidence="4">The sequence shown here is derived from an EMBL/GenBank/DDBJ whole genome shotgun (WGS) entry which is preliminary data.</text>
</comment>
<protein>
    <submittedName>
        <fullName evidence="4">Molecular chaperone</fullName>
    </submittedName>
</protein>
<dbReference type="AlphaFoldDB" id="A0A2T3IUU1"/>
<comment type="similarity">
    <text evidence="2">Belongs to the FlgN family.</text>
</comment>
<dbReference type="RefSeq" id="WP_107350634.1">
    <property type="nucleotide sequence ID" value="NZ_PYMH01000011.1"/>
</dbReference>
<evidence type="ECO:0000313" key="5">
    <source>
        <dbReference type="Proteomes" id="UP000241222"/>
    </source>
</evidence>
<keyword evidence="5" id="KW-1185">Reference proteome</keyword>
<dbReference type="InterPro" id="IPR007809">
    <property type="entry name" value="FlgN-like"/>
</dbReference>
<reference evidence="4 5" key="1">
    <citation type="submission" date="2018-03" db="EMBL/GenBank/DDBJ databases">
        <title>Whole genome sequencing of Histamine producing bacteria.</title>
        <authorList>
            <person name="Butler K."/>
        </authorList>
    </citation>
    <scope>NUCLEOTIDE SEQUENCE [LARGE SCALE GENOMIC DNA]</scope>
    <source>
        <strain evidence="4 5">JCM 13586</strain>
    </source>
</reference>
<dbReference type="Gene3D" id="1.20.58.300">
    <property type="entry name" value="FlgN-like"/>
    <property type="match status" value="1"/>
</dbReference>
<dbReference type="SUPFAM" id="SSF140566">
    <property type="entry name" value="FlgN-like"/>
    <property type="match status" value="1"/>
</dbReference>
<accession>A0A2T3IUU1</accession>
<comment type="function">
    <text evidence="1">Required for the efficient initiation of filament assembly.</text>
</comment>
<proteinExistence type="inferred from homology"/>
<evidence type="ECO:0000256" key="3">
    <source>
        <dbReference type="ARBA" id="ARBA00022795"/>
    </source>
</evidence>
<name>A0A2T3IUU1_9GAMM</name>
<evidence type="ECO:0000313" key="4">
    <source>
        <dbReference type="EMBL" id="PSU32130.1"/>
    </source>
</evidence>
<organism evidence="4 5">
    <name type="scientific">Photobacterium lutimaris</name>
    <dbReference type="NCBI Taxonomy" id="388278"/>
    <lineage>
        <taxon>Bacteria</taxon>
        <taxon>Pseudomonadati</taxon>
        <taxon>Pseudomonadota</taxon>
        <taxon>Gammaproteobacteria</taxon>
        <taxon>Vibrionales</taxon>
        <taxon>Vibrionaceae</taxon>
        <taxon>Photobacterium</taxon>
    </lineage>
</organism>